<evidence type="ECO:0000256" key="5">
    <source>
        <dbReference type="HAMAP-Rule" id="MF_00527"/>
    </source>
</evidence>
<dbReference type="GO" id="GO:0003677">
    <property type="term" value="F:DNA binding"/>
    <property type="evidence" value="ECO:0007669"/>
    <property type="project" value="InterPro"/>
</dbReference>
<comment type="similarity">
    <text evidence="1 5">Belongs to the DNA glycosylase MPG family.</text>
</comment>
<accession>A0A6J4J0K1</accession>
<dbReference type="EMBL" id="CADCTP010000242">
    <property type="protein sequence ID" value="CAA9266093.1"/>
    <property type="molecule type" value="Genomic_DNA"/>
</dbReference>
<keyword evidence="2 5" id="KW-0227">DNA damage</keyword>
<dbReference type="EC" id="3.2.2.-" evidence="5"/>
<reference evidence="6" key="1">
    <citation type="submission" date="2020-02" db="EMBL/GenBank/DDBJ databases">
        <authorList>
            <person name="Meier V. D."/>
        </authorList>
    </citation>
    <scope>NUCLEOTIDE SEQUENCE</scope>
    <source>
        <strain evidence="6">AVDCRST_MAG41</strain>
    </source>
</reference>
<dbReference type="InterPro" id="IPR036995">
    <property type="entry name" value="MPG_sf"/>
</dbReference>
<dbReference type="HAMAP" id="MF_00527">
    <property type="entry name" value="3MGH"/>
    <property type="match status" value="1"/>
</dbReference>
<dbReference type="InterPro" id="IPR003180">
    <property type="entry name" value="MPG"/>
</dbReference>
<gene>
    <name evidence="6" type="ORF">AVDCRST_MAG41-2630</name>
</gene>
<evidence type="ECO:0000313" key="6">
    <source>
        <dbReference type="EMBL" id="CAA9266093.1"/>
    </source>
</evidence>
<dbReference type="NCBIfam" id="TIGR00567">
    <property type="entry name" value="3mg"/>
    <property type="match status" value="1"/>
</dbReference>
<keyword evidence="3 5" id="KW-0378">Hydrolase</keyword>
<organism evidence="6">
    <name type="scientific">uncultured Mycobacteriales bacterium</name>
    <dbReference type="NCBI Taxonomy" id="581187"/>
    <lineage>
        <taxon>Bacteria</taxon>
        <taxon>Bacillati</taxon>
        <taxon>Actinomycetota</taxon>
        <taxon>Actinomycetes</taxon>
        <taxon>Mycobacteriales</taxon>
        <taxon>environmental samples</taxon>
    </lineage>
</organism>
<evidence type="ECO:0000256" key="1">
    <source>
        <dbReference type="ARBA" id="ARBA00009232"/>
    </source>
</evidence>
<dbReference type="CDD" id="cd00540">
    <property type="entry name" value="AAG"/>
    <property type="match status" value="1"/>
</dbReference>
<dbReference type="InterPro" id="IPR011034">
    <property type="entry name" value="Formyl_transferase-like_C_sf"/>
</dbReference>
<protein>
    <recommendedName>
        <fullName evidence="5">Putative 3-methyladenine DNA glycosylase</fullName>
        <ecNumber evidence="5">3.2.2.-</ecNumber>
    </recommendedName>
</protein>
<dbReference type="GO" id="GO:0003905">
    <property type="term" value="F:alkylbase DNA N-glycosylase activity"/>
    <property type="evidence" value="ECO:0007669"/>
    <property type="project" value="InterPro"/>
</dbReference>
<dbReference type="Gene3D" id="3.10.300.10">
    <property type="entry name" value="Methylpurine-DNA glycosylase (MPG)"/>
    <property type="match status" value="1"/>
</dbReference>
<dbReference type="NCBIfam" id="NF002003">
    <property type="entry name" value="PRK00802.1-3"/>
    <property type="match status" value="1"/>
</dbReference>
<proteinExistence type="inferred from homology"/>
<dbReference type="PANTHER" id="PTHR10429">
    <property type="entry name" value="DNA-3-METHYLADENINE GLYCOSYLASE"/>
    <property type="match status" value="1"/>
</dbReference>
<sequence length="208" mass="21688">MGPLSALLEPERLAGPVLDAARGLLGAVLEVDSPQGTVAVTLSEVEAYGGPVDPASHAFRGRTPRNAVMFGPAGHLYVYFVYGMHWCCNVVCGPDGQASAVLLRGGRVVDGIELARSRRSTARTDVDLARGPARLATALGLAAPANGAYLLDPASPIRLGVGSPVADSAVRRGPRVGVAAAGELPWRLWVADDPTVSAYRAGTRRRRT</sequence>
<keyword evidence="4 5" id="KW-0234">DNA repair</keyword>
<dbReference type="GO" id="GO:0006284">
    <property type="term" value="P:base-excision repair"/>
    <property type="evidence" value="ECO:0007669"/>
    <property type="project" value="InterPro"/>
</dbReference>
<evidence type="ECO:0000256" key="2">
    <source>
        <dbReference type="ARBA" id="ARBA00022763"/>
    </source>
</evidence>
<dbReference type="SUPFAM" id="SSF50486">
    <property type="entry name" value="FMT C-terminal domain-like"/>
    <property type="match status" value="1"/>
</dbReference>
<dbReference type="AlphaFoldDB" id="A0A6J4J0K1"/>
<evidence type="ECO:0000256" key="3">
    <source>
        <dbReference type="ARBA" id="ARBA00022801"/>
    </source>
</evidence>
<dbReference type="PANTHER" id="PTHR10429:SF0">
    <property type="entry name" value="DNA-3-METHYLADENINE GLYCOSYLASE"/>
    <property type="match status" value="1"/>
</dbReference>
<evidence type="ECO:0000256" key="4">
    <source>
        <dbReference type="ARBA" id="ARBA00023204"/>
    </source>
</evidence>
<keyword evidence="6" id="KW-0326">Glycosidase</keyword>
<dbReference type="Pfam" id="PF02245">
    <property type="entry name" value="Pur_DNA_glyco"/>
    <property type="match status" value="1"/>
</dbReference>
<name>A0A6J4J0K1_9ACTN</name>